<comment type="caution">
    <text evidence="2">The sequence shown here is derived from an EMBL/GenBank/DDBJ whole genome shotgun (WGS) entry which is preliminary data.</text>
</comment>
<dbReference type="AlphaFoldDB" id="A0A2N5TKM7"/>
<reference evidence="2 3" key="1">
    <citation type="submission" date="2017-11" db="EMBL/GenBank/DDBJ databases">
        <title>De novo assembly and phasing of dikaryotic genomes from two isolates of Puccinia coronata f. sp. avenae, the causal agent of oat crown rust.</title>
        <authorList>
            <person name="Miller M.E."/>
            <person name="Zhang Y."/>
            <person name="Omidvar V."/>
            <person name="Sperschneider J."/>
            <person name="Schwessinger B."/>
            <person name="Raley C."/>
            <person name="Palmer J.M."/>
            <person name="Garnica D."/>
            <person name="Upadhyaya N."/>
            <person name="Rathjen J."/>
            <person name="Taylor J.M."/>
            <person name="Park R.F."/>
            <person name="Dodds P.N."/>
            <person name="Hirsch C.D."/>
            <person name="Kianian S.F."/>
            <person name="Figueroa M."/>
        </authorList>
    </citation>
    <scope>NUCLEOTIDE SEQUENCE [LARGE SCALE GENOMIC DNA]</scope>
    <source>
        <strain evidence="2">12SD80</strain>
    </source>
</reference>
<feature type="compositionally biased region" description="Polar residues" evidence="1">
    <location>
        <begin position="67"/>
        <end position="76"/>
    </location>
</feature>
<feature type="compositionally biased region" description="Low complexity" evidence="1">
    <location>
        <begin position="121"/>
        <end position="130"/>
    </location>
</feature>
<sequence length="398" mass="43388">MNDEASFSRPDIDDDQLDSPGDSRRASMPQHSNHPLSKEIQDTDAGQNPNFQSSFPLAASAVASSSNVKLPNTKTNFGRPPIWHSTPYPTPKSTYPSTFSETQNSSSCSQPSSHPIGQNTSSQKSSQNKNLAPEKDTPERQNETSTQNKNSDPPSGQYAPQVTIPEHQKDQQTQDSRPPGQNSGNSRPLGQNSGNSRPPGQNSGNSRPPAQNSGNSRPPGQNSGDSRPTGQNSGDSRPPGQNSGNDPNQENSDNKDYAADSRAQQNAGIRRKESASAKKTTQKERMKEICGSLPNGTETMTNIVHTHTQLLLGLNGADLASLPPDITNEERNLAVQRGKNLAYDQPPPTAPESQSNHTHAFRSWIQTQLRDLGLTRFNFDWGSSWKHPCNKLMDLLFY</sequence>
<name>A0A2N5TKM7_9BASI</name>
<feature type="compositionally biased region" description="Polar residues" evidence="1">
    <location>
        <begin position="173"/>
        <end position="251"/>
    </location>
</feature>
<accession>A0A2N5TKM7</accession>
<feature type="compositionally biased region" description="Polar residues" evidence="1">
    <location>
        <begin position="143"/>
        <end position="160"/>
    </location>
</feature>
<proteinExistence type="predicted"/>
<gene>
    <name evidence="2" type="ORF">PCASD_26368</name>
</gene>
<feature type="region of interest" description="Disordered" evidence="1">
    <location>
        <begin position="1"/>
        <end position="294"/>
    </location>
</feature>
<dbReference type="EMBL" id="PGCI01000489">
    <property type="protein sequence ID" value="PLW26024.1"/>
    <property type="molecule type" value="Genomic_DNA"/>
</dbReference>
<feature type="compositionally biased region" description="Low complexity" evidence="1">
    <location>
        <begin position="53"/>
        <end position="66"/>
    </location>
</feature>
<feature type="compositionally biased region" description="Low complexity" evidence="1">
    <location>
        <begin position="85"/>
        <end position="113"/>
    </location>
</feature>
<protein>
    <submittedName>
        <fullName evidence="2">Uncharacterized protein</fullName>
    </submittedName>
</protein>
<organism evidence="2 3">
    <name type="scientific">Puccinia coronata f. sp. avenae</name>
    <dbReference type="NCBI Taxonomy" id="200324"/>
    <lineage>
        <taxon>Eukaryota</taxon>
        <taxon>Fungi</taxon>
        <taxon>Dikarya</taxon>
        <taxon>Basidiomycota</taxon>
        <taxon>Pucciniomycotina</taxon>
        <taxon>Pucciniomycetes</taxon>
        <taxon>Pucciniales</taxon>
        <taxon>Pucciniaceae</taxon>
        <taxon>Puccinia</taxon>
    </lineage>
</organism>
<evidence type="ECO:0000313" key="2">
    <source>
        <dbReference type="EMBL" id="PLW26024.1"/>
    </source>
</evidence>
<evidence type="ECO:0000256" key="1">
    <source>
        <dbReference type="SAM" id="MobiDB-lite"/>
    </source>
</evidence>
<feature type="compositionally biased region" description="Basic and acidic residues" evidence="1">
    <location>
        <begin position="132"/>
        <end position="142"/>
    </location>
</feature>
<feature type="compositionally biased region" description="Basic and acidic residues" evidence="1">
    <location>
        <begin position="270"/>
        <end position="288"/>
    </location>
</feature>
<evidence type="ECO:0000313" key="3">
    <source>
        <dbReference type="Proteomes" id="UP000235392"/>
    </source>
</evidence>
<dbReference type="Proteomes" id="UP000235392">
    <property type="component" value="Unassembled WGS sequence"/>
</dbReference>